<dbReference type="EMBL" id="RHHN01000066">
    <property type="protein sequence ID" value="RNB50925.1"/>
    <property type="molecule type" value="Genomic_DNA"/>
</dbReference>
<dbReference type="PROSITE" id="PS50110">
    <property type="entry name" value="RESPONSE_REGULATORY"/>
    <property type="match status" value="1"/>
</dbReference>
<keyword evidence="6" id="KW-1185">Reference proteome</keyword>
<feature type="domain" description="Response regulatory" evidence="2">
    <location>
        <begin position="10"/>
        <end position="124"/>
    </location>
</feature>
<keyword evidence="1" id="KW-0597">Phosphoprotein</keyword>
<dbReference type="GO" id="GO:0000156">
    <property type="term" value="F:phosphorelay response regulator activity"/>
    <property type="evidence" value="ECO:0007669"/>
    <property type="project" value="TreeGrafter"/>
</dbReference>
<dbReference type="OrthoDB" id="9759232at2"/>
<name>A0A3M8AKC9_9BACL</name>
<dbReference type="InterPro" id="IPR011006">
    <property type="entry name" value="CheY-like_superfamily"/>
</dbReference>
<evidence type="ECO:0000313" key="5">
    <source>
        <dbReference type="Proteomes" id="UP000276178"/>
    </source>
</evidence>
<evidence type="ECO:0000259" key="2">
    <source>
        <dbReference type="PROSITE" id="PS50110"/>
    </source>
</evidence>
<dbReference type="InterPro" id="IPR001789">
    <property type="entry name" value="Sig_transdc_resp-reg_receiver"/>
</dbReference>
<protein>
    <submittedName>
        <fullName evidence="4">Response regulator</fullName>
    </submittedName>
</protein>
<dbReference type="Proteomes" id="UP000317180">
    <property type="component" value="Unassembled WGS sequence"/>
</dbReference>
<evidence type="ECO:0000313" key="3">
    <source>
        <dbReference type="EMBL" id="GED25019.1"/>
    </source>
</evidence>
<dbReference type="Proteomes" id="UP000276178">
    <property type="component" value="Unassembled WGS sequence"/>
</dbReference>
<dbReference type="EMBL" id="BJOD01000010">
    <property type="protein sequence ID" value="GED25019.1"/>
    <property type="molecule type" value="Genomic_DNA"/>
</dbReference>
<dbReference type="InterPro" id="IPR051271">
    <property type="entry name" value="2C-system_Tx_regulators"/>
</dbReference>
<dbReference type="PANTHER" id="PTHR45526">
    <property type="entry name" value="TRANSCRIPTIONAL REGULATORY PROTEIN DPIA"/>
    <property type="match status" value="1"/>
</dbReference>
<sequence>MKSMAGSNIRVLIVEDDLRIAEVNRRFVEKVEGYEVVGIATNGQEARDQLELLQPDLVLLDIYFPDMDGLDFLSVMKEEFPVCDCIMAVQGRQGTPADITSDVHKDKKVGQKERINVSCCRTLL</sequence>
<evidence type="ECO:0000256" key="1">
    <source>
        <dbReference type="PROSITE-ProRule" id="PRU00169"/>
    </source>
</evidence>
<reference evidence="3 6" key="2">
    <citation type="submission" date="2019-06" db="EMBL/GenBank/DDBJ databases">
        <title>Whole genome shotgun sequence of Brevibacillus agri NBRC 15538.</title>
        <authorList>
            <person name="Hosoyama A."/>
            <person name="Uohara A."/>
            <person name="Ohji S."/>
            <person name="Ichikawa N."/>
        </authorList>
    </citation>
    <scope>NUCLEOTIDE SEQUENCE [LARGE SCALE GENOMIC DNA]</scope>
    <source>
        <strain evidence="3 6">NBRC 15538</strain>
    </source>
</reference>
<accession>A0A3M8AKC9</accession>
<evidence type="ECO:0000313" key="6">
    <source>
        <dbReference type="Proteomes" id="UP000317180"/>
    </source>
</evidence>
<organism evidence="4 5">
    <name type="scientific">Brevibacillus agri</name>
    <dbReference type="NCBI Taxonomy" id="51101"/>
    <lineage>
        <taxon>Bacteria</taxon>
        <taxon>Bacillati</taxon>
        <taxon>Bacillota</taxon>
        <taxon>Bacilli</taxon>
        <taxon>Bacillales</taxon>
        <taxon>Paenibacillaceae</taxon>
        <taxon>Brevibacillus</taxon>
    </lineage>
</organism>
<dbReference type="Gene3D" id="3.40.50.2300">
    <property type="match status" value="1"/>
</dbReference>
<reference evidence="4 5" key="1">
    <citation type="submission" date="2018-10" db="EMBL/GenBank/DDBJ databases">
        <title>Phylogenomics of Brevibacillus.</title>
        <authorList>
            <person name="Dunlap C."/>
        </authorList>
    </citation>
    <scope>NUCLEOTIDE SEQUENCE [LARGE SCALE GENOMIC DNA]</scope>
    <source>
        <strain evidence="4 5">NRRL NRS 1219</strain>
    </source>
</reference>
<feature type="modified residue" description="4-aspartylphosphate" evidence="1">
    <location>
        <position position="61"/>
    </location>
</feature>
<evidence type="ECO:0000313" key="4">
    <source>
        <dbReference type="EMBL" id="RNB50925.1"/>
    </source>
</evidence>
<dbReference type="AlphaFoldDB" id="A0A3M8AKC9"/>
<proteinExistence type="predicted"/>
<dbReference type="SUPFAM" id="SSF52172">
    <property type="entry name" value="CheY-like"/>
    <property type="match status" value="1"/>
</dbReference>
<comment type="caution">
    <text evidence="4">The sequence shown here is derived from an EMBL/GenBank/DDBJ whole genome shotgun (WGS) entry which is preliminary data.</text>
</comment>
<dbReference type="Pfam" id="PF00072">
    <property type="entry name" value="Response_reg"/>
    <property type="match status" value="1"/>
</dbReference>
<dbReference type="PANTHER" id="PTHR45526:SF6">
    <property type="entry name" value="TRANSCRIPTIONAL REGULATORY PROTEIN CITT"/>
    <property type="match status" value="1"/>
</dbReference>
<dbReference type="SMART" id="SM00448">
    <property type="entry name" value="REC"/>
    <property type="match status" value="1"/>
</dbReference>
<gene>
    <name evidence="3" type="ORF">BAG01nite_11210</name>
    <name evidence="4" type="ORF">EB820_20515</name>
</gene>